<dbReference type="Proteomes" id="UP000256585">
    <property type="component" value="Chromosome"/>
</dbReference>
<dbReference type="InterPro" id="IPR013805">
    <property type="entry name" value="GrpE_CC"/>
</dbReference>
<dbReference type="InterPro" id="IPR000740">
    <property type="entry name" value="GrpE"/>
</dbReference>
<evidence type="ECO:0000256" key="1">
    <source>
        <dbReference type="ARBA" id="ARBA00009054"/>
    </source>
</evidence>
<dbReference type="Pfam" id="PF01025">
    <property type="entry name" value="GrpE"/>
    <property type="match status" value="1"/>
</dbReference>
<evidence type="ECO:0000256" key="3">
    <source>
        <dbReference type="HAMAP-Rule" id="MF_01151"/>
    </source>
</evidence>
<comment type="subcellular location">
    <subcellularLocation>
        <location evidence="3">Cytoplasm</location>
    </subcellularLocation>
</comment>
<evidence type="ECO:0000256" key="4">
    <source>
        <dbReference type="SAM" id="Coils"/>
    </source>
</evidence>
<keyword evidence="2 3" id="KW-0143">Chaperone</keyword>
<dbReference type="OrthoDB" id="9812586at2"/>
<dbReference type="AlphaFoldDB" id="A0A3Q9V3F8"/>
<comment type="similarity">
    <text evidence="1 3">Belongs to the GrpE family.</text>
</comment>
<dbReference type="GO" id="GO:0051087">
    <property type="term" value="F:protein-folding chaperone binding"/>
    <property type="evidence" value="ECO:0007669"/>
    <property type="project" value="InterPro"/>
</dbReference>
<dbReference type="GO" id="GO:0006457">
    <property type="term" value="P:protein folding"/>
    <property type="evidence" value="ECO:0007669"/>
    <property type="project" value="InterPro"/>
</dbReference>
<dbReference type="EMBL" id="CP033058">
    <property type="protein sequence ID" value="AZZ65724.1"/>
    <property type="molecule type" value="Genomic_DNA"/>
</dbReference>
<dbReference type="PANTHER" id="PTHR21237:SF23">
    <property type="entry name" value="GRPE PROTEIN HOMOLOG, MITOCHONDRIAL"/>
    <property type="match status" value="1"/>
</dbReference>
<sequence>MWVFKKHDLVNLLLKIRKKSKNNSEEVQQKYSYIWDYDEPEEIILKIIKEGKQAGEKELYYSSKKEKYILELLSVEQLDKNAQRLIQDVENLKVNTKELLEISKKDKNIINSLRSEIDNLNLKLIEDANKYKTEVINIQSKAQEMVNAHKKKTSEHQENQISEIKKYALQSFVEDLLQPLNNFELAIKAAKKGDNPILNNFIVGFEMLYNQIYNKFIDIGLSKIEPKVGDIFDADIHQIYDLVASDMPKDTILEVKNTGYRLHDRVIKPALVIVSK</sequence>
<dbReference type="GO" id="GO:0042803">
    <property type="term" value="F:protein homodimerization activity"/>
    <property type="evidence" value="ECO:0007669"/>
    <property type="project" value="InterPro"/>
</dbReference>
<feature type="coiled-coil region" evidence="4">
    <location>
        <begin position="75"/>
        <end position="130"/>
    </location>
</feature>
<dbReference type="GO" id="GO:0005737">
    <property type="term" value="C:cytoplasm"/>
    <property type="evidence" value="ECO:0007669"/>
    <property type="project" value="UniProtKB-SubCell"/>
</dbReference>
<evidence type="ECO:0000313" key="5">
    <source>
        <dbReference type="EMBL" id="AZZ65724.1"/>
    </source>
</evidence>
<keyword evidence="4" id="KW-0175">Coiled coil</keyword>
<dbReference type="HAMAP" id="MF_01151">
    <property type="entry name" value="GrpE"/>
    <property type="match status" value="1"/>
</dbReference>
<keyword evidence="6" id="KW-1185">Reference proteome</keyword>
<dbReference type="GO" id="GO:0051082">
    <property type="term" value="F:unfolded protein binding"/>
    <property type="evidence" value="ECO:0007669"/>
    <property type="project" value="TreeGrafter"/>
</dbReference>
<protein>
    <recommendedName>
        <fullName evidence="3">Protein GrpE</fullName>
    </recommendedName>
    <alternativeName>
        <fullName evidence="3">HSP-70 cofactor</fullName>
    </alternativeName>
</protein>
<name>A0A3Q9V3F8_9BACT</name>
<dbReference type="SUPFAM" id="SSF51064">
    <property type="entry name" value="Head domain of nucleotide exchange factor GrpE"/>
    <property type="match status" value="1"/>
</dbReference>
<dbReference type="InterPro" id="IPR009012">
    <property type="entry name" value="GrpE_head"/>
</dbReference>
<dbReference type="KEGG" id="mphc:DMC14_002960"/>
<evidence type="ECO:0000313" key="6">
    <source>
        <dbReference type="Proteomes" id="UP000256585"/>
    </source>
</evidence>
<comment type="subunit">
    <text evidence="3">Homodimer.</text>
</comment>
<accession>A0A3Q9V3F8</accession>
<dbReference type="GO" id="GO:0000774">
    <property type="term" value="F:adenyl-nucleotide exchange factor activity"/>
    <property type="evidence" value="ECO:0007669"/>
    <property type="project" value="InterPro"/>
</dbReference>
<dbReference type="Gene3D" id="2.30.22.10">
    <property type="entry name" value="Head domain of nucleotide exchange factor GrpE"/>
    <property type="match status" value="1"/>
</dbReference>
<dbReference type="PANTHER" id="PTHR21237">
    <property type="entry name" value="GRPE PROTEIN"/>
    <property type="match status" value="1"/>
</dbReference>
<dbReference type="Gene3D" id="3.90.20.20">
    <property type="match status" value="1"/>
</dbReference>
<dbReference type="CDD" id="cd00446">
    <property type="entry name" value="GrpE"/>
    <property type="match status" value="1"/>
</dbReference>
<gene>
    <name evidence="3 5" type="primary">grpE</name>
    <name evidence="5" type="ORF">DMC14_002960</name>
</gene>
<keyword evidence="3" id="KW-0963">Cytoplasm</keyword>
<organism evidence="5 6">
    <name type="scientific">Metamycoplasma phocicerebrale</name>
    <dbReference type="NCBI Taxonomy" id="142649"/>
    <lineage>
        <taxon>Bacteria</taxon>
        <taxon>Bacillati</taxon>
        <taxon>Mycoplasmatota</taxon>
        <taxon>Mycoplasmoidales</taxon>
        <taxon>Metamycoplasmataceae</taxon>
        <taxon>Metamycoplasma</taxon>
    </lineage>
</organism>
<comment type="function">
    <text evidence="3">Participates actively in the response to hyperosmotic and heat shock by preventing the aggregation of stress-denatured proteins, in association with DnaK and GrpE. It is the nucleotide exchange factor for DnaK and may function as a thermosensor. Unfolded proteins bind initially to DnaJ; upon interaction with the DnaJ-bound protein, DnaK hydrolyzes its bound ATP, resulting in the formation of a stable complex. GrpE releases ADP from DnaK; ATP binding to DnaK triggers the release of the substrate protein, thus completing the reaction cycle. Several rounds of ATP-dependent interactions between DnaJ, DnaK and GrpE are required for fully efficient folding.</text>
</comment>
<dbReference type="RefSeq" id="WP_116171453.1">
    <property type="nucleotide sequence ID" value="NZ_CP033058.2"/>
</dbReference>
<evidence type="ECO:0000256" key="2">
    <source>
        <dbReference type="ARBA" id="ARBA00023186"/>
    </source>
</evidence>
<keyword evidence="3" id="KW-0346">Stress response</keyword>
<dbReference type="SUPFAM" id="SSF58014">
    <property type="entry name" value="Coiled-coil domain of nucleotide exchange factor GrpE"/>
    <property type="match status" value="1"/>
</dbReference>
<proteinExistence type="inferred from homology"/>
<reference evidence="5" key="1">
    <citation type="submission" date="2019-03" db="EMBL/GenBank/DDBJ databases">
        <title>Draft Sequence and Annotation of the Mycoplasma phocicerebrale Strain 1049T Genome.</title>
        <authorList>
            <person name="Frasca S.Jr."/>
            <person name="Kutish G.F."/>
            <person name="Castellanos Gell J."/>
            <person name="Michaels D.L."/>
            <person name="Brown D.R."/>
        </authorList>
    </citation>
    <scope>NUCLEOTIDE SEQUENCE</scope>
    <source>
        <strain evidence="5">1049</strain>
    </source>
</reference>